<dbReference type="Pfam" id="PF04117">
    <property type="entry name" value="Mpv17_PMP22"/>
    <property type="match status" value="1"/>
</dbReference>
<keyword evidence="3" id="KW-0812">Transmembrane</keyword>
<organism evidence="8">
    <name type="scientific">Haptolina ericina</name>
    <dbReference type="NCBI Taxonomy" id="156174"/>
    <lineage>
        <taxon>Eukaryota</taxon>
        <taxon>Haptista</taxon>
        <taxon>Haptophyta</taxon>
        <taxon>Prymnesiophyceae</taxon>
        <taxon>Prymnesiales</taxon>
        <taxon>Prymnesiaceae</taxon>
        <taxon>Haptolina</taxon>
    </lineage>
</organism>
<keyword evidence="4" id="KW-1133">Transmembrane helix</keyword>
<dbReference type="InterPro" id="IPR007248">
    <property type="entry name" value="Mpv17_PMP22"/>
</dbReference>
<reference evidence="8" key="1">
    <citation type="submission" date="2021-01" db="EMBL/GenBank/DDBJ databases">
        <authorList>
            <person name="Corre E."/>
            <person name="Pelletier E."/>
            <person name="Niang G."/>
            <person name="Scheremetjew M."/>
            <person name="Finn R."/>
            <person name="Kale V."/>
            <person name="Holt S."/>
            <person name="Cochrane G."/>
            <person name="Meng A."/>
            <person name="Brown T."/>
            <person name="Cohen L."/>
        </authorList>
    </citation>
    <scope>NUCLEOTIDE SEQUENCE</scope>
    <source>
        <strain evidence="8">CCMP281</strain>
    </source>
</reference>
<evidence type="ECO:0000313" key="8">
    <source>
        <dbReference type="EMBL" id="CAE0112984.1"/>
    </source>
</evidence>
<evidence type="ECO:0000256" key="6">
    <source>
        <dbReference type="RuleBase" id="RU363053"/>
    </source>
</evidence>
<evidence type="ECO:0000256" key="7">
    <source>
        <dbReference type="SAM" id="MobiDB-lite"/>
    </source>
</evidence>
<dbReference type="GO" id="GO:0016020">
    <property type="term" value="C:membrane"/>
    <property type="evidence" value="ECO:0007669"/>
    <property type="project" value="UniProtKB-SubCell"/>
</dbReference>
<dbReference type="AlphaFoldDB" id="A0A7S3EWS3"/>
<evidence type="ECO:0000256" key="2">
    <source>
        <dbReference type="ARBA" id="ARBA00006824"/>
    </source>
</evidence>
<dbReference type="PANTHER" id="PTHR11266">
    <property type="entry name" value="PEROXISOMAL MEMBRANE PROTEIN 2, PXMP2 MPV17"/>
    <property type="match status" value="1"/>
</dbReference>
<dbReference type="PANTHER" id="PTHR11266:SF17">
    <property type="entry name" value="PROTEIN MPV17"/>
    <property type="match status" value="1"/>
</dbReference>
<protein>
    <submittedName>
        <fullName evidence="8">Uncharacterized protein</fullName>
    </submittedName>
</protein>
<gene>
    <name evidence="8" type="ORF">HERI1096_LOCUS13644</name>
</gene>
<sequence length="284" mass="29325">MNDHLVGVGVDLTNSLQLNELLERIDVATGAELLLPQPSPELLAAFKVAINQFCVVPILYMPLFFWFTGVLAGLNPEASLERARELYSPILRRNYAFWLPTQFLVFFTLPQDYQVPILSAASLVWTVILSSLGSDKVSTSLEEVEYLGAMAAADASVTVEELTDTVTLEDVTSAAGAIGAQGGLVAAGFAIAGASGSGKGAADALVSLIDGGTQISAVGSALQDVLLDAQAIPLALALGSASEVVSDAAVDLVGAGSSDGNDDAASRHEDDSHAMLHPAGREGG</sequence>
<evidence type="ECO:0000256" key="5">
    <source>
        <dbReference type="ARBA" id="ARBA00023136"/>
    </source>
</evidence>
<comment type="similarity">
    <text evidence="2 6">Belongs to the peroxisomal membrane protein PXMP2/4 family.</text>
</comment>
<name>A0A7S3EWS3_9EUKA</name>
<evidence type="ECO:0000256" key="3">
    <source>
        <dbReference type="ARBA" id="ARBA00022692"/>
    </source>
</evidence>
<feature type="compositionally biased region" description="Basic and acidic residues" evidence="7">
    <location>
        <begin position="264"/>
        <end position="284"/>
    </location>
</feature>
<dbReference type="EMBL" id="HBHX01024520">
    <property type="protein sequence ID" value="CAE0112984.1"/>
    <property type="molecule type" value="Transcribed_RNA"/>
</dbReference>
<keyword evidence="5" id="KW-0472">Membrane</keyword>
<dbReference type="GO" id="GO:0005737">
    <property type="term" value="C:cytoplasm"/>
    <property type="evidence" value="ECO:0007669"/>
    <property type="project" value="TreeGrafter"/>
</dbReference>
<evidence type="ECO:0000256" key="4">
    <source>
        <dbReference type="ARBA" id="ARBA00022989"/>
    </source>
</evidence>
<proteinExistence type="inferred from homology"/>
<evidence type="ECO:0000256" key="1">
    <source>
        <dbReference type="ARBA" id="ARBA00004141"/>
    </source>
</evidence>
<accession>A0A7S3EWS3</accession>
<comment type="subcellular location">
    <subcellularLocation>
        <location evidence="1">Membrane</location>
        <topology evidence="1">Multi-pass membrane protein</topology>
    </subcellularLocation>
</comment>
<feature type="region of interest" description="Disordered" evidence="7">
    <location>
        <begin position="257"/>
        <end position="284"/>
    </location>
</feature>